<gene>
    <name evidence="2" type="ORF">RM552_10455</name>
</gene>
<feature type="signal peptide" evidence="1">
    <location>
        <begin position="1"/>
        <end position="22"/>
    </location>
</feature>
<name>A0ABU2ZS81_9ALTE</name>
<dbReference type="Gene3D" id="3.40.50.1820">
    <property type="entry name" value="alpha/beta hydrolase"/>
    <property type="match status" value="1"/>
</dbReference>
<dbReference type="Proteomes" id="UP001253545">
    <property type="component" value="Unassembled WGS sequence"/>
</dbReference>
<feature type="chain" id="PRO_5047375922" evidence="1">
    <location>
        <begin position="23"/>
        <end position="518"/>
    </location>
</feature>
<dbReference type="PANTHER" id="PTHR48098">
    <property type="entry name" value="ENTEROCHELIN ESTERASE-RELATED"/>
    <property type="match status" value="1"/>
</dbReference>
<keyword evidence="3" id="KW-1185">Reference proteome</keyword>
<dbReference type="PANTHER" id="PTHR48098:SF3">
    <property type="entry name" value="IRON(III) ENTEROBACTIN ESTERASE"/>
    <property type="match status" value="1"/>
</dbReference>
<accession>A0ABU2ZS81</accession>
<dbReference type="EMBL" id="JAVRHX010000002">
    <property type="protein sequence ID" value="MDT0595266.1"/>
    <property type="molecule type" value="Genomic_DNA"/>
</dbReference>
<dbReference type="InterPro" id="IPR000801">
    <property type="entry name" value="Esterase-like"/>
</dbReference>
<evidence type="ECO:0000313" key="2">
    <source>
        <dbReference type="EMBL" id="MDT0595266.1"/>
    </source>
</evidence>
<keyword evidence="2" id="KW-0378">Hydrolase</keyword>
<comment type="caution">
    <text evidence="2">The sequence shown here is derived from an EMBL/GenBank/DDBJ whole genome shotgun (WGS) entry which is preliminary data.</text>
</comment>
<evidence type="ECO:0000313" key="3">
    <source>
        <dbReference type="Proteomes" id="UP001253545"/>
    </source>
</evidence>
<protein>
    <submittedName>
        <fullName evidence="2">Alpha/beta hydrolase-fold protein</fullName>
    </submittedName>
</protein>
<sequence>MRTFLALTFIVIFAGCTATDNALQPTTQSSNTASGEFGIKVASSFQDTAATEGRIFLFLSKNDSREPREQLWPLSEHKNYIFARNVAFSSHSNGMILNNDSELMSTASFDLDSIPVGEYSLQALWHQDTSKPYINSPGNLYSEVKTINITADFVENIELSKSIQAEQLVDHPLVKKITIQSKVLSEFWGRPYSITASVLLPHSYYENSQTTYPIRYNVAGYGGRYTRVERPVGSEEFMQWWESDGAPQIITVYLDSAGPFGDNYQLDSANNGPFGQSLINELIPAIESEFRAKGSGKYRFTDGCSTGGWVSLALQLYYPDSFNGVFSYSPDSIDFSAYQLANIYEDENIFYNKWNNLRPVARTVFGDPIVTLQEFIKIENVQGVSNDYRTSGGQFSAHTALYSPKGEDGLPLALFDPETGKINPEVAEAWKKYDLKLYTEENWAELGPKLQDKIYIWMGDMDHFFLNPATRKFSQFLKSTVNPVSNAVVEFTPMAGHCQNFGDKVVLEQIQKRLMAID</sequence>
<reference evidence="2 3" key="1">
    <citation type="submission" date="2023-09" db="EMBL/GenBank/DDBJ databases">
        <authorList>
            <person name="Rey-Velasco X."/>
        </authorList>
    </citation>
    <scope>NUCLEOTIDE SEQUENCE [LARGE SCALE GENOMIC DNA]</scope>
    <source>
        <strain evidence="2 3">P117</strain>
    </source>
</reference>
<dbReference type="InterPro" id="IPR029058">
    <property type="entry name" value="AB_hydrolase_fold"/>
</dbReference>
<dbReference type="Pfam" id="PF00756">
    <property type="entry name" value="Esterase"/>
    <property type="match status" value="1"/>
</dbReference>
<dbReference type="RefSeq" id="WP_311368776.1">
    <property type="nucleotide sequence ID" value="NZ_JAVRHX010000002.1"/>
</dbReference>
<proteinExistence type="predicted"/>
<organism evidence="2 3">
    <name type="scientific">Glaciecola petra</name>
    <dbReference type="NCBI Taxonomy" id="3075602"/>
    <lineage>
        <taxon>Bacteria</taxon>
        <taxon>Pseudomonadati</taxon>
        <taxon>Pseudomonadota</taxon>
        <taxon>Gammaproteobacteria</taxon>
        <taxon>Alteromonadales</taxon>
        <taxon>Alteromonadaceae</taxon>
        <taxon>Glaciecola</taxon>
    </lineage>
</organism>
<dbReference type="GO" id="GO:0016787">
    <property type="term" value="F:hydrolase activity"/>
    <property type="evidence" value="ECO:0007669"/>
    <property type="project" value="UniProtKB-KW"/>
</dbReference>
<keyword evidence="1" id="KW-0732">Signal</keyword>
<evidence type="ECO:0000256" key="1">
    <source>
        <dbReference type="SAM" id="SignalP"/>
    </source>
</evidence>
<dbReference type="SUPFAM" id="SSF53474">
    <property type="entry name" value="alpha/beta-Hydrolases"/>
    <property type="match status" value="1"/>
</dbReference>
<dbReference type="PROSITE" id="PS51257">
    <property type="entry name" value="PROKAR_LIPOPROTEIN"/>
    <property type="match status" value="1"/>
</dbReference>
<dbReference type="InterPro" id="IPR050583">
    <property type="entry name" value="Mycobacterial_A85_antigen"/>
</dbReference>